<evidence type="ECO:0000313" key="2">
    <source>
        <dbReference type="EMBL" id="QKQ24774.1"/>
    </source>
</evidence>
<dbReference type="KEGG" id="reo:HUE58_01540"/>
<dbReference type="EMBL" id="CP054490">
    <property type="protein sequence ID" value="QKQ24774.1"/>
    <property type="molecule type" value="Genomic_DNA"/>
</dbReference>
<dbReference type="Pfam" id="PF10335">
    <property type="entry name" value="DUF294_C"/>
    <property type="match status" value="1"/>
</dbReference>
<gene>
    <name evidence="2" type="ORF">HUE58_01540</name>
</gene>
<protein>
    <recommendedName>
        <fullName evidence="1">DUF294 domain-containing protein</fullName>
    </recommendedName>
</protein>
<name>A0A6N0HR04_9GAMM</name>
<keyword evidence="3" id="KW-1185">Reference proteome</keyword>
<accession>A0A6N0HR04</accession>
<dbReference type="AlphaFoldDB" id="A0A6N0HR04"/>
<dbReference type="InterPro" id="IPR018821">
    <property type="entry name" value="DUF294_put_nucleoTrafse_sb-bd"/>
</dbReference>
<organism evidence="2 3">
    <name type="scientific">Candidatus Ruthia endofausta</name>
    <dbReference type="NCBI Taxonomy" id="2738852"/>
    <lineage>
        <taxon>Bacteria</taxon>
        <taxon>Pseudomonadati</taxon>
        <taxon>Pseudomonadota</taxon>
        <taxon>Gammaproteobacteria</taxon>
        <taxon>Candidatus Pseudothioglobaceae</taxon>
        <taxon>Candidatus Ruthturnera</taxon>
    </lineage>
</organism>
<feature type="domain" description="DUF294" evidence="1">
    <location>
        <begin position="3"/>
        <end position="54"/>
    </location>
</feature>
<evidence type="ECO:0000313" key="3">
    <source>
        <dbReference type="Proteomes" id="UP000509429"/>
    </source>
</evidence>
<dbReference type="Proteomes" id="UP000509429">
    <property type="component" value="Chromosome"/>
</dbReference>
<evidence type="ECO:0000259" key="1">
    <source>
        <dbReference type="Pfam" id="PF10335"/>
    </source>
</evidence>
<reference evidence="2 3" key="1">
    <citation type="submission" date="2020-05" db="EMBL/GenBank/DDBJ databases">
        <title>Horizontal transmission and recombination maintain forever young bacterial symbiont genomes.</title>
        <authorList>
            <person name="Russell S.L."/>
            <person name="Pepper-Tunick E."/>
            <person name="Svedberg J."/>
            <person name="Byrne A."/>
            <person name="Ruelas Castillo J."/>
            <person name="Vollmers C."/>
            <person name="Beinart R.A."/>
            <person name="Corbett-Detig R."/>
        </authorList>
    </citation>
    <scope>NUCLEOTIDE SEQUENCE [LARGE SCALE GENOMIC DNA]</scope>
    <source>
        <strain evidence="2">JDF_Ridge</strain>
    </source>
</reference>
<proteinExistence type="predicted"/>
<sequence length="58" mass="6287">MLDKNGLNHKAFNLKTKGVVPMIDFARVYVLSSAVSAVNTQDRLRELIDQKGLSGLGG</sequence>